<feature type="chain" id="PRO_5038900160" evidence="2">
    <location>
        <begin position="35"/>
        <end position="339"/>
    </location>
</feature>
<feature type="domain" description="Cell envelope-related transcriptional attenuator" evidence="3">
    <location>
        <begin position="93"/>
        <end position="242"/>
    </location>
</feature>
<evidence type="ECO:0000259" key="3">
    <source>
        <dbReference type="Pfam" id="PF03816"/>
    </source>
</evidence>
<dbReference type="KEGG" id="ebz:J7S26_02915"/>
<proteinExistence type="inferred from homology"/>
<feature type="signal peptide" evidence="2">
    <location>
        <begin position="1"/>
        <end position="34"/>
    </location>
</feature>
<protein>
    <submittedName>
        <fullName evidence="5">LCP family protein</fullName>
    </submittedName>
    <submittedName>
        <fullName evidence="4">LytR family transcriptional regulator</fullName>
    </submittedName>
</protein>
<dbReference type="PANTHER" id="PTHR33392">
    <property type="entry name" value="POLYISOPRENYL-TEICHOIC ACID--PEPTIDOGLYCAN TEICHOIC ACID TRANSFERASE TAGU"/>
    <property type="match status" value="1"/>
</dbReference>
<reference evidence="5" key="2">
    <citation type="submission" date="2021-04" db="EMBL/GenBank/DDBJ databases">
        <title>Novel species in family Eggerthellaceae.</title>
        <authorList>
            <person name="Zhang G."/>
        </authorList>
    </citation>
    <scope>NUCLEOTIDE SEQUENCE</scope>
    <source>
        <strain evidence="5">Zg-886</strain>
    </source>
</reference>
<dbReference type="Gene3D" id="3.40.630.190">
    <property type="entry name" value="LCP protein"/>
    <property type="match status" value="1"/>
</dbReference>
<evidence type="ECO:0000313" key="4">
    <source>
        <dbReference type="EMBL" id="NHM14404.1"/>
    </source>
</evidence>
<dbReference type="InterPro" id="IPR004474">
    <property type="entry name" value="LytR_CpsA_psr"/>
</dbReference>
<dbReference type="InterPro" id="IPR050922">
    <property type="entry name" value="LytR/CpsA/Psr_CW_biosynth"/>
</dbReference>
<dbReference type="Proteomes" id="UP000671910">
    <property type="component" value="Chromosome"/>
</dbReference>
<evidence type="ECO:0000313" key="7">
    <source>
        <dbReference type="Proteomes" id="UP000671910"/>
    </source>
</evidence>
<evidence type="ECO:0000313" key="5">
    <source>
        <dbReference type="EMBL" id="QTU84880.1"/>
    </source>
</evidence>
<name>A0A9E6SUU9_9ACTN</name>
<evidence type="ECO:0000256" key="1">
    <source>
        <dbReference type="ARBA" id="ARBA00006068"/>
    </source>
</evidence>
<keyword evidence="2" id="KW-0732">Signal</keyword>
<dbReference type="Proteomes" id="UP000636394">
    <property type="component" value="Unassembled WGS sequence"/>
</dbReference>
<dbReference type="Pfam" id="PF03816">
    <property type="entry name" value="LytR_cpsA_psr"/>
    <property type="match status" value="1"/>
</dbReference>
<sequence length="339" mass="36727">MNTSATASARRARWAALVAVAVACVLLAALTACAKSNSPTAVRDTDMVMNVRDVDMMAGMTGPDTDPFWVLVVGSDTREGTADMVEGYEDLPRSDTIMLVRVDPQNYSIGLVTVPRDTTAYHDDGWVMKINDAYLYDGVEGLAKQVYSLTGVDPKYYLVTTFVTFENLVNALGGVDVNVPIDMHLKDVVSGGNIELSAGDQHLDGAEALVLARVRKLYAEYMDVCRQIQDRNIVQSLIAKVAANPDGVTQAVQDLTENTTTNWPTEKLFATVTDFAQHADQISFLSGTGPYDGDFDENAGGMWLAYRDEDTWAKIIAAVEAGTDPTTILGLPEVVPVEE</sequence>
<evidence type="ECO:0000256" key="2">
    <source>
        <dbReference type="SAM" id="SignalP"/>
    </source>
</evidence>
<accession>A0A9E6SUU9</accession>
<dbReference type="AlphaFoldDB" id="A0A9E6SUU9"/>
<reference evidence="4 6" key="1">
    <citation type="submission" date="2019-11" db="EMBL/GenBank/DDBJ databases">
        <title>Eggerthellaceae novel genus isolated from the rectal contents of marmort.</title>
        <authorList>
            <person name="Zhang G."/>
        </authorList>
    </citation>
    <scope>NUCLEOTIDE SEQUENCE [LARGE SCALE GENOMIC DNA]</scope>
    <source>
        <strain evidence="6">zg-886</strain>
        <strain evidence="4">Zg-886</strain>
    </source>
</reference>
<dbReference type="RefSeq" id="WP_166339625.1">
    <property type="nucleotide sequence ID" value="NZ_CP072829.1"/>
</dbReference>
<dbReference type="EMBL" id="WPCR01000007">
    <property type="protein sequence ID" value="NHM14404.1"/>
    <property type="molecule type" value="Genomic_DNA"/>
</dbReference>
<organism evidence="5 7">
    <name type="scientific">Xiamenia xianingshaonis</name>
    <dbReference type="NCBI Taxonomy" id="2682776"/>
    <lineage>
        <taxon>Bacteria</taxon>
        <taxon>Bacillati</taxon>
        <taxon>Actinomycetota</taxon>
        <taxon>Coriobacteriia</taxon>
        <taxon>Eggerthellales</taxon>
        <taxon>Eggerthellaceae</taxon>
        <taxon>Xiamenia</taxon>
    </lineage>
</organism>
<dbReference type="PANTHER" id="PTHR33392:SF6">
    <property type="entry name" value="POLYISOPRENYL-TEICHOIC ACID--PEPTIDOGLYCAN TEICHOIC ACID TRANSFERASE TAGU"/>
    <property type="match status" value="1"/>
</dbReference>
<evidence type="ECO:0000313" key="6">
    <source>
        <dbReference type="Proteomes" id="UP000636394"/>
    </source>
</evidence>
<dbReference type="NCBIfam" id="TIGR00350">
    <property type="entry name" value="lytR_cpsA_psr"/>
    <property type="match status" value="1"/>
</dbReference>
<keyword evidence="6" id="KW-1185">Reference proteome</keyword>
<comment type="similarity">
    <text evidence="1">Belongs to the LytR/CpsA/Psr (LCP) family.</text>
</comment>
<dbReference type="EMBL" id="CP072829">
    <property type="protein sequence ID" value="QTU84880.1"/>
    <property type="molecule type" value="Genomic_DNA"/>
</dbReference>
<gene>
    <name evidence="4" type="ORF">GMI68_06435</name>
    <name evidence="5" type="ORF">J7S26_02915</name>
</gene>